<dbReference type="PANTHER" id="PTHR16469:SF27">
    <property type="entry name" value="UBIQUITIN-ASSOCIATED AND SH3 DOMAIN-CONTAINING BA-RELATED"/>
    <property type="match status" value="1"/>
</dbReference>
<proteinExistence type="predicted"/>
<dbReference type="OrthoDB" id="414418at2759"/>
<evidence type="ECO:0000313" key="2">
    <source>
        <dbReference type="EMBL" id="PON60892.1"/>
    </source>
</evidence>
<protein>
    <submittedName>
        <fullName evidence="2">Histidine phosphatase</fullName>
    </submittedName>
</protein>
<comment type="caution">
    <text evidence="2">The sequence shown here is derived from an EMBL/GenBank/DDBJ whole genome shotgun (WGS) entry which is preliminary data.</text>
</comment>
<dbReference type="SUPFAM" id="SSF53254">
    <property type="entry name" value="Phosphoglycerate mutase-like"/>
    <property type="match status" value="1"/>
</dbReference>
<feature type="region of interest" description="Disordered" evidence="1">
    <location>
        <begin position="26"/>
        <end position="57"/>
    </location>
</feature>
<feature type="compositionally biased region" description="Polar residues" evidence="1">
    <location>
        <begin position="26"/>
        <end position="36"/>
    </location>
</feature>
<name>A0A2P5CIL0_PARAD</name>
<dbReference type="Pfam" id="PF00300">
    <property type="entry name" value="His_Phos_1"/>
    <property type="match status" value="1"/>
</dbReference>
<dbReference type="AlphaFoldDB" id="A0A2P5CIL0"/>
<accession>A0A2P5CIL0</accession>
<gene>
    <name evidence="2" type="ORF">PanWU01x14_150210</name>
</gene>
<dbReference type="InterPro" id="IPR013078">
    <property type="entry name" value="His_Pase_superF_clade-1"/>
</dbReference>
<evidence type="ECO:0000256" key="1">
    <source>
        <dbReference type="SAM" id="MobiDB-lite"/>
    </source>
</evidence>
<dbReference type="STRING" id="3476.A0A2P5CIL0"/>
<dbReference type="InterPro" id="IPR051710">
    <property type="entry name" value="Phosphatase_SH3-domain"/>
</dbReference>
<reference evidence="3" key="1">
    <citation type="submission" date="2016-06" db="EMBL/GenBank/DDBJ databases">
        <title>Parallel loss of symbiosis genes in relatives of nitrogen-fixing non-legume Parasponia.</title>
        <authorList>
            <person name="Van Velzen R."/>
            <person name="Holmer R."/>
            <person name="Bu F."/>
            <person name="Rutten L."/>
            <person name="Van Zeijl A."/>
            <person name="Liu W."/>
            <person name="Santuari L."/>
            <person name="Cao Q."/>
            <person name="Sharma T."/>
            <person name="Shen D."/>
            <person name="Roswanjaya Y."/>
            <person name="Wardhani T."/>
            <person name="Kalhor M.S."/>
            <person name="Jansen J."/>
            <person name="Van den Hoogen J."/>
            <person name="Gungor B."/>
            <person name="Hartog M."/>
            <person name="Hontelez J."/>
            <person name="Verver J."/>
            <person name="Yang W.-C."/>
            <person name="Schijlen E."/>
            <person name="Repin R."/>
            <person name="Schilthuizen M."/>
            <person name="Schranz E."/>
            <person name="Heidstra R."/>
            <person name="Miyata K."/>
            <person name="Fedorova E."/>
            <person name="Kohlen W."/>
            <person name="Bisseling T."/>
            <person name="Smit S."/>
            <person name="Geurts R."/>
        </authorList>
    </citation>
    <scope>NUCLEOTIDE SEQUENCE [LARGE SCALE GENOMIC DNA]</scope>
    <source>
        <strain evidence="3">cv. WU1-14</strain>
    </source>
</reference>
<dbReference type="Proteomes" id="UP000237105">
    <property type="component" value="Unassembled WGS sequence"/>
</dbReference>
<dbReference type="CDD" id="cd07067">
    <property type="entry name" value="HP_PGM_like"/>
    <property type="match status" value="1"/>
</dbReference>
<dbReference type="FunFam" id="3.40.50.1240:FF:000039">
    <property type="entry name" value="Phosphoglycerate mutase family protein"/>
    <property type="match status" value="1"/>
</dbReference>
<dbReference type="Gene3D" id="3.40.50.1240">
    <property type="entry name" value="Phosphoglycerate mutase-like"/>
    <property type="match status" value="1"/>
</dbReference>
<evidence type="ECO:0000313" key="3">
    <source>
        <dbReference type="Proteomes" id="UP000237105"/>
    </source>
</evidence>
<keyword evidence="3" id="KW-1185">Reference proteome</keyword>
<organism evidence="2 3">
    <name type="scientific">Parasponia andersonii</name>
    <name type="common">Sponia andersonii</name>
    <dbReference type="NCBI Taxonomy" id="3476"/>
    <lineage>
        <taxon>Eukaryota</taxon>
        <taxon>Viridiplantae</taxon>
        <taxon>Streptophyta</taxon>
        <taxon>Embryophyta</taxon>
        <taxon>Tracheophyta</taxon>
        <taxon>Spermatophyta</taxon>
        <taxon>Magnoliopsida</taxon>
        <taxon>eudicotyledons</taxon>
        <taxon>Gunneridae</taxon>
        <taxon>Pentapetalae</taxon>
        <taxon>rosids</taxon>
        <taxon>fabids</taxon>
        <taxon>Rosales</taxon>
        <taxon>Cannabaceae</taxon>
        <taxon>Parasponia</taxon>
    </lineage>
</organism>
<dbReference type="InterPro" id="IPR029033">
    <property type="entry name" value="His_PPase_superfam"/>
</dbReference>
<dbReference type="EMBL" id="JXTB01000126">
    <property type="protein sequence ID" value="PON60892.1"/>
    <property type="molecule type" value="Genomic_DNA"/>
</dbReference>
<sequence>MLGLPFATRSPKPLSLTQFLLSNNKKSSPTRIQLSLSPPPMEPSDTQTPAQARHNGPFAYQGPPAHHQNIVVMRHGDRLDNFEHLWVSKAARPWDPPLFESGLIRAFSTGQKLRNNLGFPIHRVFVSPFLRCVQTACEVISGLFAVTGGSVPIDASKFKVSIEYGLCEMLNNEAIRPVSAPRDGNFGFNVSELEGLFPDGVVDRSVEPVYKELPKWPEQVNASRNRYVHVIKALADKYPNENLLLVTHGEGIGVAVSTFMEGVTVYEVDYCAHALLKRPVFCRDESYSRGEFQVPHKGLSGVRYLRIDSTTDVVEVPE</sequence>
<dbReference type="PANTHER" id="PTHR16469">
    <property type="entry name" value="UBIQUITIN-ASSOCIATED AND SH3 DOMAIN-CONTAINING BA-RELATED"/>
    <property type="match status" value="1"/>
</dbReference>